<evidence type="ECO:0000313" key="2">
    <source>
        <dbReference type="Proteomes" id="UP001153719"/>
    </source>
</evidence>
<proteinExistence type="predicted"/>
<organism evidence="1 2">
    <name type="scientific">Planktothrix pseudagardhii</name>
    <dbReference type="NCBI Taxonomy" id="132604"/>
    <lineage>
        <taxon>Bacteria</taxon>
        <taxon>Bacillati</taxon>
        <taxon>Cyanobacteriota</taxon>
        <taxon>Cyanophyceae</taxon>
        <taxon>Oscillatoriophycideae</taxon>
        <taxon>Oscillatoriales</taxon>
        <taxon>Microcoleaceae</taxon>
        <taxon>Planktothrix</taxon>
    </lineage>
</organism>
<reference evidence="1" key="1">
    <citation type="submission" date="2020-09" db="EMBL/GenBank/DDBJ databases">
        <authorList>
            <person name="Blom J."/>
        </authorList>
    </citation>
    <scope>NUCLEOTIDE SEQUENCE</scope>
    <source>
        <strain evidence="1">No.713</strain>
    </source>
</reference>
<protein>
    <submittedName>
        <fullName evidence="1">Uncharacterized protein</fullName>
    </submittedName>
</protein>
<evidence type="ECO:0000313" key="1">
    <source>
        <dbReference type="EMBL" id="CAD5951982.1"/>
    </source>
</evidence>
<dbReference type="AlphaFoldDB" id="A0A9W4G774"/>
<dbReference type="KEGG" id="ppsu:NO713_02619"/>
<dbReference type="Proteomes" id="UP001153719">
    <property type="component" value="Chromosome"/>
</dbReference>
<dbReference type="RefSeq" id="WP_254173927.1">
    <property type="nucleotide sequence ID" value="NZ_LR882967.1"/>
</dbReference>
<accession>A0A9W4G774</accession>
<gene>
    <name evidence="1" type="ORF">NO713_02619</name>
</gene>
<sequence length="113" mass="13402">MISQELITQEFIQVVKREYPNTGQLLDNCYVKVLDFSVQRLEKRFYYVAVYCPKTLISELRSQSHLFKEIAENMGLMDVVFIKSNNLLRDPLSKIKQDYPRLWLELHSVISPF</sequence>
<dbReference type="EMBL" id="LR882967">
    <property type="protein sequence ID" value="CAD5951982.1"/>
    <property type="molecule type" value="Genomic_DNA"/>
</dbReference>
<name>A0A9W4G774_9CYAN</name>
<keyword evidence="2" id="KW-1185">Reference proteome</keyword>